<keyword evidence="1" id="KW-0472">Membrane</keyword>
<evidence type="ECO:0000313" key="4">
    <source>
        <dbReference type="Proteomes" id="UP000199569"/>
    </source>
</evidence>
<organism evidence="3 4">
    <name type="scientific">Microvirga guangxiensis</name>
    <dbReference type="NCBI Taxonomy" id="549386"/>
    <lineage>
        <taxon>Bacteria</taxon>
        <taxon>Pseudomonadati</taxon>
        <taxon>Pseudomonadota</taxon>
        <taxon>Alphaproteobacteria</taxon>
        <taxon>Hyphomicrobiales</taxon>
        <taxon>Methylobacteriaceae</taxon>
        <taxon>Microvirga</taxon>
    </lineage>
</organism>
<protein>
    <submittedName>
        <fullName evidence="3">YcxB-like protein</fullName>
    </submittedName>
</protein>
<dbReference type="InterPro" id="IPR025588">
    <property type="entry name" value="YcxB-like_C"/>
</dbReference>
<dbReference type="OrthoDB" id="9871339at2"/>
<gene>
    <name evidence="3" type="ORF">SAMN02927923_01352</name>
</gene>
<feature type="transmembrane region" description="Helical" evidence="1">
    <location>
        <begin position="92"/>
        <end position="114"/>
    </location>
</feature>
<reference evidence="4" key="1">
    <citation type="submission" date="2016-10" db="EMBL/GenBank/DDBJ databases">
        <authorList>
            <person name="Varghese N."/>
            <person name="Submissions S."/>
        </authorList>
    </citation>
    <scope>NUCLEOTIDE SEQUENCE [LARGE SCALE GENOMIC DNA]</scope>
    <source>
        <strain evidence="4">CGMCC 1.7666</strain>
    </source>
</reference>
<feature type="transmembrane region" description="Helical" evidence="1">
    <location>
        <begin position="57"/>
        <end position="86"/>
    </location>
</feature>
<evidence type="ECO:0000256" key="1">
    <source>
        <dbReference type="SAM" id="Phobius"/>
    </source>
</evidence>
<dbReference type="AlphaFoldDB" id="A0A1G5G397"/>
<accession>A0A1G5G397</accession>
<dbReference type="Pfam" id="PF14317">
    <property type="entry name" value="YcxB"/>
    <property type="match status" value="1"/>
</dbReference>
<keyword evidence="1" id="KW-1133">Transmembrane helix</keyword>
<keyword evidence="4" id="KW-1185">Reference proteome</keyword>
<dbReference type="EMBL" id="FMVJ01000004">
    <property type="protein sequence ID" value="SCY45660.1"/>
    <property type="molecule type" value="Genomic_DNA"/>
</dbReference>
<dbReference type="Proteomes" id="UP000199569">
    <property type="component" value="Unassembled WGS sequence"/>
</dbReference>
<proteinExistence type="predicted"/>
<keyword evidence="1" id="KW-0812">Transmembrane</keyword>
<name>A0A1G5G397_9HYPH</name>
<sequence length="215" mass="23467">MPSQTSTLQPFRDGPVSERSSIMSDALTNAALGIIDIRFTPSAADMKVLSRLASDRALIMILTVLSRLGAFAFGAILTGAAVWALGVFESDMLQTVTFAIAGGLAGVVAFRLLIEKAWHQRIRQLPLKRARNMHVIGDGHALTVEAEHIKTRIAFSGIDRVVVVPTHLVLYHERILIAALPKKAFEESQAFDAFASFLQKRIAHQTHISISEKTA</sequence>
<evidence type="ECO:0000259" key="2">
    <source>
        <dbReference type="Pfam" id="PF14317"/>
    </source>
</evidence>
<feature type="domain" description="YcxB-like C-terminal" evidence="2">
    <location>
        <begin position="140"/>
        <end position="194"/>
    </location>
</feature>
<evidence type="ECO:0000313" key="3">
    <source>
        <dbReference type="EMBL" id="SCY45660.1"/>
    </source>
</evidence>